<dbReference type="AlphaFoldDB" id="A0A3E4KW57"/>
<evidence type="ECO:0000313" key="1">
    <source>
        <dbReference type="EMBL" id="RGV52440.1"/>
    </source>
</evidence>
<evidence type="ECO:0000313" key="4">
    <source>
        <dbReference type="Proteomes" id="UP000283850"/>
    </source>
</evidence>
<evidence type="ECO:0000313" key="5">
    <source>
        <dbReference type="Proteomes" id="UP000285013"/>
    </source>
</evidence>
<name>A0A3E4KW57_9BACE</name>
<comment type="caution">
    <text evidence="2">The sequence shown here is derived from an EMBL/GenBank/DDBJ whole genome shotgun (WGS) entry which is preliminary data.</text>
</comment>
<dbReference type="EMBL" id="QRQM01000005">
    <property type="protein sequence ID" value="RHN08733.1"/>
    <property type="molecule type" value="Genomic_DNA"/>
</dbReference>
<sequence length="84" mass="9729">MKVRTQQNFNRKTRETVFGISIMPDGGRRYCKYPIGHQEYKDYTQAHQAMKDVQKILDNGGRLVYSPKGSAGINKNEYVKIEMT</sequence>
<dbReference type="Proteomes" id="UP000283850">
    <property type="component" value="Unassembled WGS sequence"/>
</dbReference>
<proteinExistence type="predicted"/>
<dbReference type="Proteomes" id="UP000285013">
    <property type="component" value="Unassembled WGS sequence"/>
</dbReference>
<organism evidence="2 5">
    <name type="scientific">Bacteroides intestinalis</name>
    <dbReference type="NCBI Taxonomy" id="329854"/>
    <lineage>
        <taxon>Bacteria</taxon>
        <taxon>Pseudomonadati</taxon>
        <taxon>Bacteroidota</taxon>
        <taxon>Bacteroidia</taxon>
        <taxon>Bacteroidales</taxon>
        <taxon>Bacteroidaceae</taxon>
        <taxon>Bacteroides</taxon>
    </lineage>
</organism>
<dbReference type="EMBL" id="QRPE01000002">
    <property type="protein sequence ID" value="RHL95966.1"/>
    <property type="molecule type" value="Genomic_DNA"/>
</dbReference>
<protein>
    <submittedName>
        <fullName evidence="2">Uncharacterized protein</fullName>
    </submittedName>
</protein>
<dbReference type="EMBL" id="QRZF01000009">
    <property type="protein sequence ID" value="RGV52440.1"/>
    <property type="molecule type" value="Genomic_DNA"/>
</dbReference>
<dbReference type="Proteomes" id="UP000286003">
    <property type="component" value="Unassembled WGS sequence"/>
</dbReference>
<gene>
    <name evidence="1" type="ORF">DWW10_14120</name>
    <name evidence="3" type="ORF">DWZ32_06060</name>
    <name evidence="2" type="ORF">DWZ95_03920</name>
</gene>
<accession>A0A3E4KW57</accession>
<evidence type="ECO:0000313" key="2">
    <source>
        <dbReference type="EMBL" id="RHL95966.1"/>
    </source>
</evidence>
<evidence type="ECO:0000313" key="6">
    <source>
        <dbReference type="Proteomes" id="UP000286003"/>
    </source>
</evidence>
<dbReference type="RefSeq" id="WP_007846633.1">
    <property type="nucleotide sequence ID" value="NZ_JAQCXL010000005.1"/>
</dbReference>
<evidence type="ECO:0000313" key="3">
    <source>
        <dbReference type="EMBL" id="RHN08733.1"/>
    </source>
</evidence>
<reference evidence="4 5" key="1">
    <citation type="submission" date="2018-08" db="EMBL/GenBank/DDBJ databases">
        <title>A genome reference for cultivated species of the human gut microbiota.</title>
        <authorList>
            <person name="Zou Y."/>
            <person name="Xue W."/>
            <person name="Luo G."/>
        </authorList>
    </citation>
    <scope>NUCLEOTIDE SEQUENCE [LARGE SCALE GENOMIC DNA]</scope>
    <source>
        <strain evidence="1 4">AF14-32</strain>
        <strain evidence="3 6">AF31-23</strain>
        <strain evidence="2 5">AF36-16BH</strain>
    </source>
</reference>